<gene>
    <name evidence="1" type="ORF">ACFOGJ_04770</name>
</gene>
<accession>A0ABV7KWI2</accession>
<comment type="caution">
    <text evidence="1">The sequence shown here is derived from an EMBL/GenBank/DDBJ whole genome shotgun (WGS) entry which is preliminary data.</text>
</comment>
<keyword evidence="2" id="KW-1185">Reference proteome</keyword>
<sequence>MPAHAEEAYPNIVGTWTGVGADIRIASEKSGAIFSSENVTQVVTEQRDRRFTGTMHSGSKASEQFEVTFVGVFFDKEHFRWSEPNGFLEGRMIDADTIESCYVRTAPDHQNAACQTLKRQK</sequence>
<reference evidence="2" key="1">
    <citation type="journal article" date="2019" name="Int. J. Syst. Evol. Microbiol.">
        <title>The Global Catalogue of Microorganisms (GCM) 10K type strain sequencing project: providing services to taxonomists for standard genome sequencing and annotation.</title>
        <authorList>
            <consortium name="The Broad Institute Genomics Platform"/>
            <consortium name="The Broad Institute Genome Sequencing Center for Infectious Disease"/>
            <person name="Wu L."/>
            <person name="Ma J."/>
        </authorList>
    </citation>
    <scope>NUCLEOTIDE SEQUENCE [LARGE SCALE GENOMIC DNA]</scope>
    <source>
        <strain evidence="2">KCTC 42964</strain>
    </source>
</reference>
<organism evidence="1 2">
    <name type="scientific">Marinibaculum pumilum</name>
    <dbReference type="NCBI Taxonomy" id="1766165"/>
    <lineage>
        <taxon>Bacteria</taxon>
        <taxon>Pseudomonadati</taxon>
        <taxon>Pseudomonadota</taxon>
        <taxon>Alphaproteobacteria</taxon>
        <taxon>Rhodospirillales</taxon>
        <taxon>Rhodospirillaceae</taxon>
        <taxon>Marinibaculum</taxon>
    </lineage>
</organism>
<proteinExistence type="predicted"/>
<evidence type="ECO:0000313" key="1">
    <source>
        <dbReference type="EMBL" id="MFC3226530.1"/>
    </source>
</evidence>
<name>A0ABV7KWI2_9PROT</name>
<protein>
    <recommendedName>
        <fullName evidence="3">DUF1579 domain-containing protein</fullName>
    </recommendedName>
</protein>
<evidence type="ECO:0008006" key="3">
    <source>
        <dbReference type="Google" id="ProtNLM"/>
    </source>
</evidence>
<dbReference type="RefSeq" id="WP_379898556.1">
    <property type="nucleotide sequence ID" value="NZ_JBHRTR010000014.1"/>
</dbReference>
<dbReference type="Proteomes" id="UP001595528">
    <property type="component" value="Unassembled WGS sequence"/>
</dbReference>
<dbReference type="EMBL" id="JBHRTR010000014">
    <property type="protein sequence ID" value="MFC3226530.1"/>
    <property type="molecule type" value="Genomic_DNA"/>
</dbReference>
<evidence type="ECO:0000313" key="2">
    <source>
        <dbReference type="Proteomes" id="UP001595528"/>
    </source>
</evidence>